<evidence type="ECO:0000256" key="1">
    <source>
        <dbReference type="SAM" id="Phobius"/>
    </source>
</evidence>
<organism evidence="2 3">
    <name type="scientific">Flaviflagellibacter deserti</name>
    <dbReference type="NCBI Taxonomy" id="2267266"/>
    <lineage>
        <taxon>Bacteria</taxon>
        <taxon>Pseudomonadati</taxon>
        <taxon>Pseudomonadota</taxon>
        <taxon>Alphaproteobacteria</taxon>
        <taxon>Hyphomicrobiales</taxon>
        <taxon>Flaviflagellibacter</taxon>
    </lineage>
</organism>
<dbReference type="Proteomes" id="UP001595796">
    <property type="component" value="Unassembled WGS sequence"/>
</dbReference>
<keyword evidence="3" id="KW-1185">Reference proteome</keyword>
<protein>
    <submittedName>
        <fullName evidence="2">DUF6766 family protein</fullName>
    </submittedName>
</protein>
<dbReference type="InterPro" id="IPR046657">
    <property type="entry name" value="DUF6766"/>
</dbReference>
<evidence type="ECO:0000313" key="2">
    <source>
        <dbReference type="EMBL" id="MFC5069065.1"/>
    </source>
</evidence>
<feature type="transmembrane region" description="Helical" evidence="1">
    <location>
        <begin position="17"/>
        <end position="40"/>
    </location>
</feature>
<dbReference type="EMBL" id="JBHSJF010000006">
    <property type="protein sequence ID" value="MFC5069065.1"/>
    <property type="molecule type" value="Genomic_DNA"/>
</dbReference>
<keyword evidence="1" id="KW-0472">Membrane</keyword>
<sequence>MAETDLPMRSVLKRYSYAWITLGLFLFSIAGHWIFGWFAYIDEQRALSQPITLSGYSVEMLRDTFENWQSEFLQLLWQVGGLALFLYVGSPQSKEGDERLEAKIDVLIRKLDPKGAEDEIRALDAAYAGQHSRAGQRKTRRRS</sequence>
<evidence type="ECO:0000313" key="3">
    <source>
        <dbReference type="Proteomes" id="UP001595796"/>
    </source>
</evidence>
<dbReference type="Pfam" id="PF20554">
    <property type="entry name" value="DUF6766"/>
    <property type="match status" value="1"/>
</dbReference>
<dbReference type="RefSeq" id="WP_379771146.1">
    <property type="nucleotide sequence ID" value="NZ_JBHSJF010000006.1"/>
</dbReference>
<keyword evidence="1" id="KW-1133">Transmembrane helix</keyword>
<name>A0ABV9Z233_9HYPH</name>
<proteinExistence type="predicted"/>
<reference evidence="3" key="1">
    <citation type="journal article" date="2019" name="Int. J. Syst. Evol. Microbiol.">
        <title>The Global Catalogue of Microorganisms (GCM) 10K type strain sequencing project: providing services to taxonomists for standard genome sequencing and annotation.</title>
        <authorList>
            <consortium name="The Broad Institute Genomics Platform"/>
            <consortium name="The Broad Institute Genome Sequencing Center for Infectious Disease"/>
            <person name="Wu L."/>
            <person name="Ma J."/>
        </authorList>
    </citation>
    <scope>NUCLEOTIDE SEQUENCE [LARGE SCALE GENOMIC DNA]</scope>
    <source>
        <strain evidence="3">CGMCC 1.16444</strain>
    </source>
</reference>
<comment type="caution">
    <text evidence="2">The sequence shown here is derived from an EMBL/GenBank/DDBJ whole genome shotgun (WGS) entry which is preliminary data.</text>
</comment>
<keyword evidence="1" id="KW-0812">Transmembrane</keyword>
<gene>
    <name evidence="2" type="ORF">ACFPFW_13695</name>
</gene>
<accession>A0ABV9Z233</accession>